<keyword evidence="4" id="KW-1185">Reference proteome</keyword>
<dbReference type="Proteomes" id="UP000237340">
    <property type="component" value="Unassembled WGS sequence"/>
</dbReference>
<gene>
    <name evidence="3" type="ORF">C3B61_09545</name>
</gene>
<keyword evidence="1" id="KW-0812">Transmembrane</keyword>
<feature type="transmembrane region" description="Helical" evidence="1">
    <location>
        <begin position="30"/>
        <end position="52"/>
    </location>
</feature>
<proteinExistence type="predicted"/>
<sequence>MARRPRFRTTLTALRREGASERGSQTVEALIVLPILFGVFFVIVQGAVWLHAGNIAQAAASSAYNAARLYDAVAADGVAAGTASAQQTGTVLDGAVVVVDRTMTTVTVTVTGTAPTLVPGWDTQVERTVSGPVERWIAP</sequence>
<feature type="domain" description="TadE-like" evidence="2">
    <location>
        <begin position="23"/>
        <end position="63"/>
    </location>
</feature>
<protein>
    <submittedName>
        <fullName evidence="3">TadE protein</fullName>
    </submittedName>
</protein>
<evidence type="ECO:0000313" key="4">
    <source>
        <dbReference type="Proteomes" id="UP000237340"/>
    </source>
</evidence>
<evidence type="ECO:0000259" key="2">
    <source>
        <dbReference type="Pfam" id="PF07811"/>
    </source>
</evidence>
<keyword evidence="1" id="KW-0472">Membrane</keyword>
<accession>A0A2S3ZFY7</accession>
<organism evidence="3 4">
    <name type="scientific">Cryobacterium zongtaii</name>
    <dbReference type="NCBI Taxonomy" id="1259217"/>
    <lineage>
        <taxon>Bacteria</taxon>
        <taxon>Bacillati</taxon>
        <taxon>Actinomycetota</taxon>
        <taxon>Actinomycetes</taxon>
        <taxon>Micrococcales</taxon>
        <taxon>Microbacteriaceae</taxon>
        <taxon>Cryobacterium</taxon>
    </lineage>
</organism>
<dbReference type="EMBL" id="PPXD01000011">
    <property type="protein sequence ID" value="POH65999.1"/>
    <property type="molecule type" value="Genomic_DNA"/>
</dbReference>
<comment type="caution">
    <text evidence="3">The sequence shown here is derived from an EMBL/GenBank/DDBJ whole genome shotgun (WGS) entry which is preliminary data.</text>
</comment>
<dbReference type="AlphaFoldDB" id="A0A2S3ZFY7"/>
<dbReference type="RefSeq" id="WP_103460406.1">
    <property type="nucleotide sequence ID" value="NZ_PPXD01000011.1"/>
</dbReference>
<dbReference type="InterPro" id="IPR012495">
    <property type="entry name" value="TadE-like_dom"/>
</dbReference>
<name>A0A2S3ZFY7_9MICO</name>
<evidence type="ECO:0000313" key="3">
    <source>
        <dbReference type="EMBL" id="POH65999.1"/>
    </source>
</evidence>
<dbReference type="Pfam" id="PF07811">
    <property type="entry name" value="TadE"/>
    <property type="match status" value="1"/>
</dbReference>
<reference evidence="3 4" key="1">
    <citation type="submission" date="2018-01" db="EMBL/GenBank/DDBJ databases">
        <title>Cryobacterium sp. nov., from glaciers in China.</title>
        <authorList>
            <person name="Liu Q."/>
            <person name="Xin Y.-H."/>
        </authorList>
    </citation>
    <scope>NUCLEOTIDE SEQUENCE [LARGE SCALE GENOMIC DNA]</scope>
    <source>
        <strain evidence="3 4">TMN-42</strain>
    </source>
</reference>
<evidence type="ECO:0000256" key="1">
    <source>
        <dbReference type="SAM" id="Phobius"/>
    </source>
</evidence>
<keyword evidence="1" id="KW-1133">Transmembrane helix</keyword>